<gene>
    <name evidence="2" type="ORF">HUO14_02565</name>
</gene>
<organism evidence="2 3">
    <name type="scientific">Parasphingorhabdus flavimaris</name>
    <dbReference type="NCBI Taxonomy" id="266812"/>
    <lineage>
        <taxon>Bacteria</taxon>
        <taxon>Pseudomonadati</taxon>
        <taxon>Pseudomonadota</taxon>
        <taxon>Alphaproteobacteria</taxon>
        <taxon>Sphingomonadales</taxon>
        <taxon>Sphingomonadaceae</taxon>
        <taxon>Parasphingorhabdus</taxon>
    </lineage>
</organism>
<keyword evidence="3" id="KW-1185">Reference proteome</keyword>
<evidence type="ECO:0000313" key="3">
    <source>
        <dbReference type="Proteomes" id="UP000652427"/>
    </source>
</evidence>
<dbReference type="EMBL" id="JABWMH010000001">
    <property type="protein sequence ID" value="NVD26787.1"/>
    <property type="molecule type" value="Genomic_DNA"/>
</dbReference>
<comment type="caution">
    <text evidence="2">The sequence shown here is derived from an EMBL/GenBank/DDBJ whole genome shotgun (WGS) entry which is preliminary data.</text>
</comment>
<dbReference type="InterPro" id="IPR045794">
    <property type="entry name" value="Trypco1"/>
</dbReference>
<sequence>MKYLVGDGKTTIELVDNSGGLHGSAYGDSAEIKMPAKEALEPMARFAEDAIEKFKSVGDPDQVELEFGLEGGAEGGFFGLAKVHTKATIKLKATWKRKPA</sequence>
<proteinExistence type="predicted"/>
<feature type="domain" description="Trypsin-co-occurring" evidence="1">
    <location>
        <begin position="11"/>
        <end position="97"/>
    </location>
</feature>
<dbReference type="Pfam" id="PF19493">
    <property type="entry name" value="Trypco1"/>
    <property type="match status" value="1"/>
</dbReference>
<dbReference type="Proteomes" id="UP000652427">
    <property type="component" value="Unassembled WGS sequence"/>
</dbReference>
<dbReference type="RefSeq" id="WP_176278308.1">
    <property type="nucleotide sequence ID" value="NZ_JABWMH010000001.1"/>
</dbReference>
<reference evidence="2 3" key="1">
    <citation type="submission" date="2020-06" db="EMBL/GenBank/DDBJ databases">
        <authorList>
            <person name="Kim S.-J."/>
            <person name="Park S.-J."/>
        </authorList>
    </citation>
    <scope>NUCLEOTIDE SEQUENCE [LARGE SCALE GENOMIC DNA]</scope>
    <source>
        <strain evidence="2 3">SW-151</strain>
    </source>
</reference>
<evidence type="ECO:0000313" key="2">
    <source>
        <dbReference type="EMBL" id="NVD26787.1"/>
    </source>
</evidence>
<dbReference type="NCBIfam" id="NF041216">
    <property type="entry name" value="CU044_2847_fam"/>
    <property type="match status" value="1"/>
</dbReference>
<evidence type="ECO:0000259" key="1">
    <source>
        <dbReference type="Pfam" id="PF19493"/>
    </source>
</evidence>
<protein>
    <recommendedName>
        <fullName evidence="1">Trypsin-co-occurring domain-containing protein</fullName>
    </recommendedName>
</protein>
<accession>A0ABX2MZB9</accession>
<name>A0ABX2MZB9_9SPHN</name>